<feature type="transmembrane region" description="Helical" evidence="1">
    <location>
        <begin position="83"/>
        <end position="106"/>
    </location>
</feature>
<gene>
    <name evidence="2" type="ORF">CP98_00912</name>
</gene>
<feature type="transmembrane region" description="Helical" evidence="1">
    <location>
        <begin position="17"/>
        <end position="37"/>
    </location>
</feature>
<comment type="caution">
    <text evidence="2">The sequence shown here is derived from an EMBL/GenBank/DDBJ whole genome shotgun (WGS) entry which is preliminary data.</text>
</comment>
<evidence type="ECO:0000256" key="1">
    <source>
        <dbReference type="SAM" id="Phobius"/>
    </source>
</evidence>
<keyword evidence="1" id="KW-1133">Transmembrane helix</keyword>
<keyword evidence="1" id="KW-0812">Transmembrane</keyword>
<dbReference type="Proteomes" id="UP000028534">
    <property type="component" value="Unassembled WGS sequence"/>
</dbReference>
<dbReference type="EMBL" id="JGVR01000003">
    <property type="protein sequence ID" value="KEZ20871.1"/>
    <property type="molecule type" value="Genomic_DNA"/>
</dbReference>
<evidence type="ECO:0008006" key="4">
    <source>
        <dbReference type="Google" id="ProtNLM"/>
    </source>
</evidence>
<name>A0A084ESC9_SPHYA</name>
<dbReference type="RefSeq" id="WP_037517370.1">
    <property type="nucleotide sequence ID" value="NZ_JGVR01000003.1"/>
</dbReference>
<dbReference type="PATRIC" id="fig|13690.10.peg.943"/>
<proteinExistence type="predicted"/>
<protein>
    <recommendedName>
        <fullName evidence="4">DUF2306 domain-containing protein</fullName>
    </recommendedName>
</protein>
<organism evidence="2 3">
    <name type="scientific">Sphingobium yanoikuyae</name>
    <name type="common">Sphingomonas yanoikuyae</name>
    <dbReference type="NCBI Taxonomy" id="13690"/>
    <lineage>
        <taxon>Bacteria</taxon>
        <taxon>Pseudomonadati</taxon>
        <taxon>Pseudomonadota</taxon>
        <taxon>Alphaproteobacteria</taxon>
        <taxon>Sphingomonadales</taxon>
        <taxon>Sphingomonadaceae</taxon>
        <taxon>Sphingobium</taxon>
    </lineage>
</organism>
<feature type="transmembrane region" description="Helical" evidence="1">
    <location>
        <begin position="49"/>
        <end position="71"/>
    </location>
</feature>
<dbReference type="AlphaFoldDB" id="A0A084ESC9"/>
<evidence type="ECO:0000313" key="2">
    <source>
        <dbReference type="EMBL" id="KEZ20871.1"/>
    </source>
</evidence>
<feature type="transmembrane region" description="Helical" evidence="1">
    <location>
        <begin position="174"/>
        <end position="191"/>
    </location>
</feature>
<sequence length="240" mass="25667">MATAIGAVERQARERRIFTVMAALVAVTVVGGFGSFALRGYVDVATVPWWVHVHALSLLAWTLLFLAQALLVAQRRTDLHRQLGWVAAGLACFLIPWGIATSILAVQMGRVPPFFPPGIFLVLGPLDMLAFGALTLAAILLRRRSDWHKRLILCGTIAMMEPAFGRILPMPLLGPWAGACATLMQLLYVGIAMRADAGLRGAVHPAYRWGLAVIAGRLLLVELLGRTAIMSGAAAALAAG</sequence>
<accession>A0A084ESC9</accession>
<dbReference type="STRING" id="13690.AX777_02650"/>
<reference evidence="2 3" key="1">
    <citation type="submission" date="2014-03" db="EMBL/GenBank/DDBJ databases">
        <title>Genome sequence of Sphingobium yanoikuyae B1.</title>
        <authorList>
            <person name="Gan H.M."/>
            <person name="Gan H.Y."/>
            <person name="Savka M.A."/>
        </authorList>
    </citation>
    <scope>NUCLEOTIDE SEQUENCE [LARGE SCALE GENOMIC DNA]</scope>
    <source>
        <strain evidence="2 3">B1</strain>
    </source>
</reference>
<keyword evidence="1" id="KW-0472">Membrane</keyword>
<dbReference type="eggNOG" id="ENOG502ZNWS">
    <property type="taxonomic scope" value="Bacteria"/>
</dbReference>
<evidence type="ECO:0000313" key="3">
    <source>
        <dbReference type="Proteomes" id="UP000028534"/>
    </source>
</evidence>
<feature type="transmembrane region" description="Helical" evidence="1">
    <location>
        <begin position="118"/>
        <end position="139"/>
    </location>
</feature>